<evidence type="ECO:0000256" key="2">
    <source>
        <dbReference type="ARBA" id="ARBA00023125"/>
    </source>
</evidence>
<keyword evidence="1" id="KW-0805">Transcription regulation</keyword>
<accession>A0ABW3NIC7</accession>
<evidence type="ECO:0000256" key="3">
    <source>
        <dbReference type="ARBA" id="ARBA00023163"/>
    </source>
</evidence>
<evidence type="ECO:0000259" key="4">
    <source>
        <dbReference type="PROSITE" id="PS51032"/>
    </source>
</evidence>
<dbReference type="InterPro" id="IPR036955">
    <property type="entry name" value="AP2/ERF_dom_sf"/>
</dbReference>
<dbReference type="InterPro" id="IPR001471">
    <property type="entry name" value="AP2/ERF_dom"/>
</dbReference>
<evidence type="ECO:0000313" key="6">
    <source>
        <dbReference type="Proteomes" id="UP001597041"/>
    </source>
</evidence>
<evidence type="ECO:0000313" key="5">
    <source>
        <dbReference type="EMBL" id="MFD1066674.1"/>
    </source>
</evidence>
<keyword evidence="3" id="KW-0804">Transcription</keyword>
<proteinExistence type="predicted"/>
<protein>
    <recommendedName>
        <fullName evidence="4">AP2/ERF domain-containing protein</fullName>
    </recommendedName>
</protein>
<dbReference type="InterPro" id="IPR016177">
    <property type="entry name" value="DNA-bd_dom_sf"/>
</dbReference>
<dbReference type="CDD" id="cd00018">
    <property type="entry name" value="AP2"/>
    <property type="match status" value="1"/>
</dbReference>
<reference evidence="6" key="1">
    <citation type="journal article" date="2019" name="Int. J. Syst. Evol. Microbiol.">
        <title>The Global Catalogue of Microorganisms (GCM) 10K type strain sequencing project: providing services to taxonomists for standard genome sequencing and annotation.</title>
        <authorList>
            <consortium name="The Broad Institute Genomics Platform"/>
            <consortium name="The Broad Institute Genome Sequencing Center for Infectious Disease"/>
            <person name="Wu L."/>
            <person name="Ma J."/>
        </authorList>
    </citation>
    <scope>NUCLEOTIDE SEQUENCE [LARGE SCALE GENOMIC DNA]</scope>
    <source>
        <strain evidence="6">CCUG 56608</strain>
    </source>
</reference>
<comment type="caution">
    <text evidence="5">The sequence shown here is derived from an EMBL/GenBank/DDBJ whole genome shotgun (WGS) entry which is preliminary data.</text>
</comment>
<dbReference type="Proteomes" id="UP001597041">
    <property type="component" value="Unassembled WGS sequence"/>
</dbReference>
<dbReference type="SUPFAM" id="SSF54171">
    <property type="entry name" value="DNA-binding domain"/>
    <property type="match status" value="1"/>
</dbReference>
<dbReference type="PANTHER" id="PTHR31677">
    <property type="entry name" value="AP2 DOMAIN CLASS TRANSCRIPTION FACTOR"/>
    <property type="match status" value="1"/>
</dbReference>
<keyword evidence="6" id="KW-1185">Reference proteome</keyword>
<dbReference type="PANTHER" id="PTHR31677:SF75">
    <property type="entry name" value="ETHYLENE-RESPONSIVE TRANSCRIPTION FACTOR ERF084"/>
    <property type="match status" value="1"/>
</dbReference>
<dbReference type="EMBL" id="JBHTKK010000013">
    <property type="protein sequence ID" value="MFD1066674.1"/>
    <property type="molecule type" value="Genomic_DNA"/>
</dbReference>
<dbReference type="Gene3D" id="3.30.730.10">
    <property type="entry name" value="AP2/ERF domain"/>
    <property type="match status" value="1"/>
</dbReference>
<organism evidence="5 6">
    <name type="scientific">Oceanobacillus locisalsi</name>
    <dbReference type="NCBI Taxonomy" id="546107"/>
    <lineage>
        <taxon>Bacteria</taxon>
        <taxon>Bacillati</taxon>
        <taxon>Bacillota</taxon>
        <taxon>Bacilli</taxon>
        <taxon>Bacillales</taxon>
        <taxon>Bacillaceae</taxon>
        <taxon>Oceanobacillus</taxon>
    </lineage>
</organism>
<dbReference type="RefSeq" id="WP_379592252.1">
    <property type="nucleotide sequence ID" value="NZ_JBHTKK010000013.1"/>
</dbReference>
<dbReference type="SMART" id="SM00380">
    <property type="entry name" value="AP2"/>
    <property type="match status" value="1"/>
</dbReference>
<gene>
    <name evidence="5" type="ORF">ACFQ19_11620</name>
</gene>
<keyword evidence="2" id="KW-0238">DNA-binding</keyword>
<name>A0ABW3NIC7_9BACI</name>
<evidence type="ECO:0000256" key="1">
    <source>
        <dbReference type="ARBA" id="ARBA00023015"/>
    </source>
</evidence>
<dbReference type="PROSITE" id="PS51032">
    <property type="entry name" value="AP2_ERF"/>
    <property type="match status" value="1"/>
</dbReference>
<feature type="domain" description="AP2/ERF" evidence="4">
    <location>
        <begin position="94"/>
        <end position="151"/>
    </location>
</feature>
<sequence>MVRKIPLQNGEFALVDDEDFLICSQYIWRKTSLLTISAIINGKSKTMSEHLMNPQKEEMVIHENGDIYDYTKDNLKIISEKDGIKTREKPNKNGFRGVYQPNKNKNKYGARISFKGREFYIGIFDTKEQAAKAYDKKAHELHGDKAILNFPESREEYKKQLNS</sequence>